<dbReference type="EMBL" id="WOCE01000020">
    <property type="protein sequence ID" value="KAE9591186.1"/>
    <property type="molecule type" value="Genomic_DNA"/>
</dbReference>
<gene>
    <name evidence="1" type="ORF">Lalb_Chr20g0115711</name>
</gene>
<comment type="caution">
    <text evidence="1">The sequence shown here is derived from an EMBL/GenBank/DDBJ whole genome shotgun (WGS) entry which is preliminary data.</text>
</comment>
<organism evidence="1 2">
    <name type="scientific">Lupinus albus</name>
    <name type="common">White lupine</name>
    <name type="synonym">Lupinus termis</name>
    <dbReference type="NCBI Taxonomy" id="3870"/>
    <lineage>
        <taxon>Eukaryota</taxon>
        <taxon>Viridiplantae</taxon>
        <taxon>Streptophyta</taxon>
        <taxon>Embryophyta</taxon>
        <taxon>Tracheophyta</taxon>
        <taxon>Spermatophyta</taxon>
        <taxon>Magnoliopsida</taxon>
        <taxon>eudicotyledons</taxon>
        <taxon>Gunneridae</taxon>
        <taxon>Pentapetalae</taxon>
        <taxon>rosids</taxon>
        <taxon>fabids</taxon>
        <taxon>Fabales</taxon>
        <taxon>Fabaceae</taxon>
        <taxon>Papilionoideae</taxon>
        <taxon>50 kb inversion clade</taxon>
        <taxon>genistoids sensu lato</taxon>
        <taxon>core genistoids</taxon>
        <taxon>Genisteae</taxon>
        <taxon>Lupinus</taxon>
    </lineage>
</organism>
<evidence type="ECO:0000313" key="1">
    <source>
        <dbReference type="EMBL" id="KAE9591186.1"/>
    </source>
</evidence>
<proteinExistence type="predicted"/>
<dbReference type="AlphaFoldDB" id="A0A6A4NBX2"/>
<keyword evidence="2" id="KW-1185">Reference proteome</keyword>
<protein>
    <submittedName>
        <fullName evidence="1">Uncharacterized protein</fullName>
    </submittedName>
</protein>
<dbReference type="Proteomes" id="UP000447434">
    <property type="component" value="Chromosome 20"/>
</dbReference>
<name>A0A6A4NBX2_LUPAL</name>
<reference evidence="2" key="1">
    <citation type="journal article" date="2020" name="Nat. Commun.">
        <title>Genome sequence of the cluster root forming white lupin.</title>
        <authorList>
            <person name="Hufnagel B."/>
            <person name="Marques A."/>
            <person name="Soriano A."/>
            <person name="Marques L."/>
            <person name="Divol F."/>
            <person name="Doumas P."/>
            <person name="Sallet E."/>
            <person name="Mancinotti D."/>
            <person name="Carrere S."/>
            <person name="Marande W."/>
            <person name="Arribat S."/>
            <person name="Keller J."/>
            <person name="Huneau C."/>
            <person name="Blein T."/>
            <person name="Aime D."/>
            <person name="Laguerre M."/>
            <person name="Taylor J."/>
            <person name="Schubert V."/>
            <person name="Nelson M."/>
            <person name="Geu-Flores F."/>
            <person name="Crespi M."/>
            <person name="Gallardo-Guerrero K."/>
            <person name="Delaux P.-M."/>
            <person name="Salse J."/>
            <person name="Berges H."/>
            <person name="Guyot R."/>
            <person name="Gouzy J."/>
            <person name="Peret B."/>
        </authorList>
    </citation>
    <scope>NUCLEOTIDE SEQUENCE [LARGE SCALE GENOMIC DNA]</scope>
    <source>
        <strain evidence="2">cv. Amiga</strain>
    </source>
</reference>
<accession>A0A6A4NBX2</accession>
<sequence>MPEHPFELGLQARFKLRTFGPSVYFQLSVWTKLGQFLKLGRILSHRHVTLLQPQKFHLLLPLQISGKIFLKEFLLEGSPCNHSPLRFHLPPSKFPPIFSLLHQHIRSIRHLLNVTTTYGSEYAFQVLNPLIRRIRSEPTLEMARILLAELIQPTVLGRPWWN</sequence>
<evidence type="ECO:0000313" key="2">
    <source>
        <dbReference type="Proteomes" id="UP000447434"/>
    </source>
</evidence>